<dbReference type="InterPro" id="IPR006558">
    <property type="entry name" value="LamG-like"/>
</dbReference>
<keyword evidence="1 3" id="KW-0732">Signal</keyword>
<dbReference type="Pfam" id="PF13385">
    <property type="entry name" value="Laminin_G_3"/>
    <property type="match status" value="1"/>
</dbReference>
<feature type="signal peptide" evidence="3">
    <location>
        <begin position="1"/>
        <end position="19"/>
    </location>
</feature>
<dbReference type="SUPFAM" id="SSF49899">
    <property type="entry name" value="Concanavalin A-like lectins/glucanases"/>
    <property type="match status" value="1"/>
</dbReference>
<dbReference type="PROSITE" id="PS50835">
    <property type="entry name" value="IG_LIKE"/>
    <property type="match status" value="1"/>
</dbReference>
<dbReference type="InterPro" id="IPR013783">
    <property type="entry name" value="Ig-like_fold"/>
</dbReference>
<dbReference type="Gene3D" id="2.60.120.200">
    <property type="match status" value="1"/>
</dbReference>
<keyword evidence="2" id="KW-1015">Disulfide bond</keyword>
<dbReference type="SMART" id="SM00409">
    <property type="entry name" value="IG"/>
    <property type="match status" value="1"/>
</dbReference>
<dbReference type="InterPro" id="IPR013320">
    <property type="entry name" value="ConA-like_dom_sf"/>
</dbReference>
<dbReference type="SUPFAM" id="SSF48726">
    <property type="entry name" value="Immunoglobulin"/>
    <property type="match status" value="1"/>
</dbReference>
<dbReference type="InterPro" id="IPR036179">
    <property type="entry name" value="Ig-like_dom_sf"/>
</dbReference>
<evidence type="ECO:0000259" key="4">
    <source>
        <dbReference type="PROSITE" id="PS50835"/>
    </source>
</evidence>
<dbReference type="SMART" id="SM00560">
    <property type="entry name" value="LamGL"/>
    <property type="match status" value="1"/>
</dbReference>
<proteinExistence type="predicted"/>
<organism evidence="5 6">
    <name type="scientific">Sedimentisphaera cyanobacteriorum</name>
    <dbReference type="NCBI Taxonomy" id="1940790"/>
    <lineage>
        <taxon>Bacteria</taxon>
        <taxon>Pseudomonadati</taxon>
        <taxon>Planctomycetota</taxon>
        <taxon>Phycisphaerae</taxon>
        <taxon>Sedimentisphaerales</taxon>
        <taxon>Sedimentisphaeraceae</taxon>
        <taxon>Sedimentisphaera</taxon>
    </lineage>
</organism>
<reference evidence="6" key="1">
    <citation type="submission" date="2017-02" db="EMBL/GenBank/DDBJ databases">
        <title>Comparative genomics and description of representatives of a novel lineage of planctomycetes thriving in anoxic sediments.</title>
        <authorList>
            <person name="Spring S."/>
            <person name="Bunk B."/>
            <person name="Sproer C."/>
            <person name="Klenk H.-P."/>
        </authorList>
    </citation>
    <scope>NUCLEOTIDE SEQUENCE [LARGE SCALE GENOMIC DNA]</scope>
    <source>
        <strain evidence="6">L21-RPul-D3</strain>
    </source>
</reference>
<name>A0A1Q2HSQ1_9BACT</name>
<dbReference type="InterPro" id="IPR003599">
    <property type="entry name" value="Ig_sub"/>
</dbReference>
<keyword evidence="6" id="KW-1185">Reference proteome</keyword>
<evidence type="ECO:0000256" key="2">
    <source>
        <dbReference type="ARBA" id="ARBA00023157"/>
    </source>
</evidence>
<feature type="domain" description="Ig-like" evidence="4">
    <location>
        <begin position="280"/>
        <end position="382"/>
    </location>
</feature>
<dbReference type="STRING" id="1940790.L21SP3_02123"/>
<dbReference type="Gene3D" id="2.60.120.260">
    <property type="entry name" value="Galactose-binding domain-like"/>
    <property type="match status" value="1"/>
</dbReference>
<feature type="chain" id="PRO_5012207894" description="Ig-like domain-containing protein" evidence="3">
    <location>
        <begin position="20"/>
        <end position="651"/>
    </location>
</feature>
<dbReference type="RefSeq" id="WP_077541372.1">
    <property type="nucleotide sequence ID" value="NZ_CP019633.1"/>
</dbReference>
<dbReference type="KEGG" id="pbu:L21SP3_02123"/>
<dbReference type="Gene3D" id="2.60.40.10">
    <property type="entry name" value="Immunoglobulins"/>
    <property type="match status" value="1"/>
</dbReference>
<evidence type="ECO:0000256" key="3">
    <source>
        <dbReference type="SAM" id="SignalP"/>
    </source>
</evidence>
<evidence type="ECO:0000313" key="6">
    <source>
        <dbReference type="Proteomes" id="UP000188273"/>
    </source>
</evidence>
<dbReference type="Proteomes" id="UP000188273">
    <property type="component" value="Chromosome"/>
</dbReference>
<gene>
    <name evidence="5" type="ORF">L21SP3_02123</name>
</gene>
<evidence type="ECO:0000313" key="5">
    <source>
        <dbReference type="EMBL" id="AQQ10294.1"/>
    </source>
</evidence>
<dbReference type="AlphaFoldDB" id="A0A1Q2HSQ1"/>
<dbReference type="OrthoDB" id="258532at2"/>
<evidence type="ECO:0000256" key="1">
    <source>
        <dbReference type="ARBA" id="ARBA00022729"/>
    </source>
</evidence>
<accession>A0A1Q2HSQ1</accession>
<sequence length="651" mass="71363" precursor="true">MNKTYYFLLILAITGIAQANLITNGDFADGNANWPETGSWGGQNLSFANGELYMDSNASNLDDTEDYGAFARSERFSVYQGMELGYSIDYATWVSATPQTEGYLFRLQCFDDQGEWVGDILLEEITDHTGFGWNTLTGQFTVDFANVAEATVELSNGAYNSFNGAVKVDNIALFGPSAWDPVPENGAQDVGTVQNEACDVDLSWKTGLKIADPTIPDPNIVTHYVYLNDGSGWTLQDDVNADSPEATYTLTGLSFNKQYLWRVDEGVSLAGGGVSGPEDPETIQGPVWSFGSYVTLSITEQPETAAVDAGSDVDFTLAAETLFDSPISYQWYKSADDVVDDSDEALTSGDVLTLTDVDLTDETFYYCAVSSGSLTLHSNVVSLGIRRKLAHWSLDDVDYSESQYIDLSNSGNDASVGGTPEFVDGFVNGDQDPNTLKANGAVKIYENDGWADAGTFNPAEYSDQFTVSGWFKWTQHSDPAVDWNTLVSKRDNWTSSDDNMFMILVAGPSKQLVMQSWGDGYIGSGQDSVQPNEWYHFAAVYTGEVGRVYLNGQFAGEAEYPMQGGEDSTFYIGRIGDDLGQRFDGAIDDIQVYNYALSSEHIAGLYQDETGETICLKDLVWYDLTDDCAVNMDDFMVMVDQWLDSGMYPAE</sequence>
<protein>
    <recommendedName>
        <fullName evidence="4">Ig-like domain-containing protein</fullName>
    </recommendedName>
</protein>
<dbReference type="InterPro" id="IPR007110">
    <property type="entry name" value="Ig-like_dom"/>
</dbReference>
<dbReference type="EMBL" id="CP019633">
    <property type="protein sequence ID" value="AQQ10294.1"/>
    <property type="molecule type" value="Genomic_DNA"/>
</dbReference>